<evidence type="ECO:0000256" key="3">
    <source>
        <dbReference type="SAM" id="Phobius"/>
    </source>
</evidence>
<feature type="compositionally biased region" description="Low complexity" evidence="2">
    <location>
        <begin position="281"/>
        <end position="312"/>
    </location>
</feature>
<name>W7D1X2_9LIST</name>
<comment type="caution">
    <text evidence="4">The sequence shown here is derived from an EMBL/GenBank/DDBJ whole genome shotgun (WGS) entry which is preliminary data.</text>
</comment>
<dbReference type="AlphaFoldDB" id="W7D1X2"/>
<dbReference type="STRING" id="1265861.BCAMP_00935"/>
<keyword evidence="3" id="KW-0812">Transmembrane</keyword>
<evidence type="ECO:0000313" key="5">
    <source>
        <dbReference type="Proteomes" id="UP000019243"/>
    </source>
</evidence>
<proteinExistence type="predicted"/>
<dbReference type="RefSeq" id="WP_051456773.1">
    <property type="nucleotide sequence ID" value="NZ_AODH01000004.1"/>
</dbReference>
<dbReference type="PATRIC" id="fig|1265861.3.peg.182"/>
<keyword evidence="3" id="KW-1133">Transmembrane helix</keyword>
<evidence type="ECO:0000256" key="1">
    <source>
        <dbReference type="SAM" id="Coils"/>
    </source>
</evidence>
<evidence type="ECO:0008006" key="6">
    <source>
        <dbReference type="Google" id="ProtNLM"/>
    </source>
</evidence>
<accession>W7D1X2</accession>
<sequence length="334" mass="37078">MPTRADYHEQKKQQAKKRTVKKSVIAIGIFVIALGIYVGSLQYQAQVAAKEERAAKLAEANSTTGRARIAQTAVKSLYVAENSSFLNEDISLEKIKSVQKKVARVHQKDLRTQLNEIVTAVTKMYALQSELNVQFTNPAISGDEVIPSDEIVIAQSTKMKTLVKLNETLADFTNTQWHTEMMTVVGVGMKQARATEQLEETLENETELVSLSERRKNYEEALNLLEQIKNKAIRQTYHIELVKLNKRLVMDEEQERLRIAEEERLAAEESARQVAMDKAASEAAKQAAAEKASSEAAKQAAAEKASSEAAKQAAEKASSEATKNETKEASKPKQ</sequence>
<keyword evidence="1" id="KW-0175">Coiled coil</keyword>
<evidence type="ECO:0000256" key="2">
    <source>
        <dbReference type="SAM" id="MobiDB-lite"/>
    </source>
</evidence>
<dbReference type="Proteomes" id="UP000019243">
    <property type="component" value="Unassembled WGS sequence"/>
</dbReference>
<protein>
    <recommendedName>
        <fullName evidence="6">MapZ extracellular domain-containing protein</fullName>
    </recommendedName>
</protein>
<keyword evidence="3" id="KW-0472">Membrane</keyword>
<feature type="compositionally biased region" description="Basic and acidic residues" evidence="2">
    <location>
        <begin position="313"/>
        <end position="334"/>
    </location>
</feature>
<feature type="coiled-coil region" evidence="1">
    <location>
        <begin position="195"/>
        <end position="270"/>
    </location>
</feature>
<reference evidence="4 5" key="1">
    <citation type="submission" date="2012-12" db="EMBL/GenBank/DDBJ databases">
        <title>Novel taxa of Listeriaceae from agricultural environments in the United States.</title>
        <authorList>
            <person name="den Bakker H.C."/>
            <person name="Allred A."/>
            <person name="Warchocki S."/>
            <person name="Wright E.M."/>
            <person name="Burrell A."/>
            <person name="Nightingale K.K."/>
            <person name="Kephart D."/>
            <person name="Wiedmann M."/>
        </authorList>
    </citation>
    <scope>NUCLEOTIDE SEQUENCE [LARGE SCALE GENOMIC DNA]</scope>
    <source>
        <strain evidence="4 5">FSL F6-1037</strain>
    </source>
</reference>
<gene>
    <name evidence="4" type="ORF">BCAMP_00935</name>
</gene>
<dbReference type="EMBL" id="AODH01000004">
    <property type="protein sequence ID" value="EUJ41936.1"/>
    <property type="molecule type" value="Genomic_DNA"/>
</dbReference>
<organism evidence="4 5">
    <name type="scientific">Brochothrix campestris FSL F6-1037</name>
    <dbReference type="NCBI Taxonomy" id="1265861"/>
    <lineage>
        <taxon>Bacteria</taxon>
        <taxon>Bacillati</taxon>
        <taxon>Bacillota</taxon>
        <taxon>Bacilli</taxon>
        <taxon>Bacillales</taxon>
        <taxon>Listeriaceae</taxon>
        <taxon>Brochothrix</taxon>
    </lineage>
</organism>
<evidence type="ECO:0000313" key="4">
    <source>
        <dbReference type="EMBL" id="EUJ41936.1"/>
    </source>
</evidence>
<feature type="region of interest" description="Disordered" evidence="2">
    <location>
        <begin position="272"/>
        <end position="334"/>
    </location>
</feature>
<feature type="transmembrane region" description="Helical" evidence="3">
    <location>
        <begin position="20"/>
        <end position="39"/>
    </location>
</feature>
<keyword evidence="5" id="KW-1185">Reference proteome</keyword>